<dbReference type="OrthoDB" id="10297183at2759"/>
<keyword evidence="1" id="KW-0732">Signal</keyword>
<dbReference type="Proteomes" id="UP000037035">
    <property type="component" value="Unassembled WGS sequence"/>
</dbReference>
<feature type="chain" id="PRO_5005568659" evidence="1">
    <location>
        <begin position="21"/>
        <end position="177"/>
    </location>
</feature>
<name>A0A0L6VS57_9BASI</name>
<comment type="caution">
    <text evidence="2">The sequence shown here is derived from an EMBL/GenBank/DDBJ whole genome shotgun (WGS) entry which is preliminary data.</text>
</comment>
<proteinExistence type="predicted"/>
<evidence type="ECO:0000313" key="3">
    <source>
        <dbReference type="Proteomes" id="UP000037035"/>
    </source>
</evidence>
<dbReference type="VEuPathDB" id="FungiDB:VP01_1141g5"/>
<dbReference type="AlphaFoldDB" id="A0A0L6VS57"/>
<feature type="signal peptide" evidence="1">
    <location>
        <begin position="1"/>
        <end position="20"/>
    </location>
</feature>
<gene>
    <name evidence="2" type="ORF">VP01_1141g5</name>
</gene>
<evidence type="ECO:0000256" key="1">
    <source>
        <dbReference type="SAM" id="SignalP"/>
    </source>
</evidence>
<reference evidence="2 3" key="1">
    <citation type="submission" date="2015-08" db="EMBL/GenBank/DDBJ databases">
        <title>Next Generation Sequencing and Analysis of the Genome of Puccinia sorghi L Schw, the Causal Agent of Maize Common Rust.</title>
        <authorList>
            <person name="Rochi L."/>
            <person name="Burguener G."/>
            <person name="Darino M."/>
            <person name="Turjanski A."/>
            <person name="Kreff E."/>
            <person name="Dieguez M.J."/>
            <person name="Sacco F."/>
        </authorList>
    </citation>
    <scope>NUCLEOTIDE SEQUENCE [LARGE SCALE GENOMIC DNA]</scope>
    <source>
        <strain evidence="2 3">RO10H11247</strain>
    </source>
</reference>
<organism evidence="2 3">
    <name type="scientific">Puccinia sorghi</name>
    <dbReference type="NCBI Taxonomy" id="27349"/>
    <lineage>
        <taxon>Eukaryota</taxon>
        <taxon>Fungi</taxon>
        <taxon>Dikarya</taxon>
        <taxon>Basidiomycota</taxon>
        <taxon>Pucciniomycotina</taxon>
        <taxon>Pucciniomycetes</taxon>
        <taxon>Pucciniales</taxon>
        <taxon>Pucciniaceae</taxon>
        <taxon>Puccinia</taxon>
    </lineage>
</organism>
<dbReference type="EMBL" id="LAVV01001577">
    <property type="protein sequence ID" value="KNZ63452.1"/>
    <property type="molecule type" value="Genomic_DNA"/>
</dbReference>
<evidence type="ECO:0000313" key="2">
    <source>
        <dbReference type="EMBL" id="KNZ63452.1"/>
    </source>
</evidence>
<sequence>MATIFRAILFLTFALGYVLGLPPDFWVPPSHGSPLPNGPIMGQSGKQANGQIRHRSFLQEPFPQMEAPAHPRMDRHSQMRREPTSYEFSVIHQEILNNPTGQAYILHHDGTYSRMHKPPGTLKYWCGRVKVFDDEGYLLYESSYCNWQETNHHVCCNAAEDVLQPRAGNILIILKSI</sequence>
<protein>
    <submittedName>
        <fullName evidence="2">Uncharacterized protein</fullName>
    </submittedName>
</protein>
<accession>A0A0L6VS57</accession>
<keyword evidence="3" id="KW-1185">Reference proteome</keyword>